<dbReference type="Pfam" id="PF01380">
    <property type="entry name" value="SIS"/>
    <property type="match status" value="2"/>
</dbReference>
<accession>A0A0N9Q9E4</accession>
<dbReference type="NCBIfam" id="NF001484">
    <property type="entry name" value="PRK00331.1"/>
    <property type="match status" value="1"/>
</dbReference>
<organism evidence="9 10">
    <name type="scientific">Chrysochromulina ericina virus CeV-01B</name>
    <dbReference type="NCBI Taxonomy" id="3070830"/>
    <lineage>
        <taxon>Viruses</taxon>
        <taxon>Varidnaviria</taxon>
        <taxon>Bamfordvirae</taxon>
        <taxon>Nucleocytoviricota</taxon>
        <taxon>Megaviricetes</taxon>
        <taxon>Imitervirales</taxon>
        <taxon>Mesomimiviridae</taxon>
        <taxon>Tethysvirus</taxon>
        <taxon>Tethysvirus raunefjordenense</taxon>
    </lineage>
</organism>
<dbReference type="PANTHER" id="PTHR10937:SF0">
    <property type="entry name" value="GLUTAMINE--FRUCTOSE-6-PHOSPHATE TRANSAMINASE (ISOMERIZING)"/>
    <property type="match status" value="1"/>
</dbReference>
<dbReference type="NCBIfam" id="TIGR01135">
    <property type="entry name" value="glmS"/>
    <property type="match status" value="1"/>
</dbReference>
<feature type="domain" description="SIS" evidence="8">
    <location>
        <begin position="288"/>
        <end position="429"/>
    </location>
</feature>
<dbReference type="CDD" id="cd05008">
    <property type="entry name" value="SIS_GlmS_GlmD_1"/>
    <property type="match status" value="1"/>
</dbReference>
<evidence type="ECO:0000256" key="6">
    <source>
        <dbReference type="ARBA" id="ARBA00022962"/>
    </source>
</evidence>
<feature type="domain" description="Glutamine amidotransferase type-2" evidence="7">
    <location>
        <begin position="2"/>
        <end position="226"/>
    </location>
</feature>
<evidence type="ECO:0000256" key="1">
    <source>
        <dbReference type="ARBA" id="ARBA00001031"/>
    </source>
</evidence>
<dbReference type="InterPro" id="IPR035490">
    <property type="entry name" value="GlmS/FrlB_SIS"/>
</dbReference>
<dbReference type="InterPro" id="IPR001347">
    <property type="entry name" value="SIS_dom"/>
</dbReference>
<reference evidence="9 10" key="1">
    <citation type="journal article" date="2015" name="Genome Announc.">
        <title>The 474-Kilobase-Pair Complete Genome Sequence of CeV-01B, a Virus Infecting Haptolina (Chrysochromulina) ericina (Prymnesiophyceae).</title>
        <authorList>
            <person name="Gallot-Lavallee L."/>
            <person name="Pagarete A."/>
            <person name="Legendre M."/>
            <person name="Santini S."/>
            <person name="Sandaa R.A."/>
            <person name="Himmelbauer H."/>
            <person name="Ogata H."/>
            <person name="Bratbak G."/>
            <person name="Claverie J.M."/>
        </authorList>
    </citation>
    <scope>NUCLEOTIDE SEQUENCE [LARGE SCALE GENOMIC DNA]</scope>
    <source>
        <strain evidence="9">CeV-01B</strain>
    </source>
</reference>
<dbReference type="PROSITE" id="PS51464">
    <property type="entry name" value="SIS"/>
    <property type="match status" value="2"/>
</dbReference>
<evidence type="ECO:0000256" key="2">
    <source>
        <dbReference type="ARBA" id="ARBA00012916"/>
    </source>
</evidence>
<keyword evidence="5" id="KW-0677">Repeat</keyword>
<dbReference type="EMBL" id="KT820662">
    <property type="protein sequence ID" value="ALH23149.1"/>
    <property type="molecule type" value="Genomic_DNA"/>
</dbReference>
<dbReference type="KEGG" id="vg:26049110"/>
<proteinExistence type="predicted"/>
<dbReference type="SUPFAM" id="SSF53697">
    <property type="entry name" value="SIS domain"/>
    <property type="match status" value="1"/>
</dbReference>
<keyword evidence="10" id="KW-1185">Reference proteome</keyword>
<evidence type="ECO:0000313" key="9">
    <source>
        <dbReference type="EMBL" id="ALH23149.1"/>
    </source>
</evidence>
<dbReference type="GO" id="GO:0097367">
    <property type="term" value="F:carbohydrate derivative binding"/>
    <property type="evidence" value="ECO:0007669"/>
    <property type="project" value="InterPro"/>
</dbReference>
<dbReference type="InterPro" id="IPR035466">
    <property type="entry name" value="GlmS/AgaS_SIS"/>
</dbReference>
<evidence type="ECO:0000256" key="4">
    <source>
        <dbReference type="ARBA" id="ARBA00022679"/>
    </source>
</evidence>
<dbReference type="OrthoDB" id="3394at10239"/>
<evidence type="ECO:0000259" key="8">
    <source>
        <dbReference type="PROSITE" id="PS51464"/>
    </source>
</evidence>
<keyword evidence="4" id="KW-0808">Transferase</keyword>
<evidence type="ECO:0000259" key="7">
    <source>
        <dbReference type="PROSITE" id="PS51278"/>
    </source>
</evidence>
<dbReference type="PANTHER" id="PTHR10937">
    <property type="entry name" value="GLUCOSAMINE--FRUCTOSE-6-PHOSPHATE AMINOTRANSFERASE, ISOMERIZING"/>
    <property type="match status" value="1"/>
</dbReference>
<comment type="catalytic activity">
    <reaction evidence="1">
        <text>D-fructose 6-phosphate + L-glutamine = D-glucosamine 6-phosphate + L-glutamate</text>
        <dbReference type="Rhea" id="RHEA:13237"/>
        <dbReference type="ChEBI" id="CHEBI:29985"/>
        <dbReference type="ChEBI" id="CHEBI:58359"/>
        <dbReference type="ChEBI" id="CHEBI:58725"/>
        <dbReference type="ChEBI" id="CHEBI:61527"/>
        <dbReference type="EC" id="2.6.1.16"/>
    </reaction>
</comment>
<keyword evidence="3 9" id="KW-0032">Aminotransferase</keyword>
<dbReference type="GO" id="GO:0006002">
    <property type="term" value="P:fructose 6-phosphate metabolic process"/>
    <property type="evidence" value="ECO:0007669"/>
    <property type="project" value="TreeGrafter"/>
</dbReference>
<evidence type="ECO:0000256" key="5">
    <source>
        <dbReference type="ARBA" id="ARBA00022737"/>
    </source>
</evidence>
<name>A0A0N9Q9E4_9VIRU</name>
<dbReference type="GO" id="GO:0006487">
    <property type="term" value="P:protein N-linked glycosylation"/>
    <property type="evidence" value="ECO:0007669"/>
    <property type="project" value="TreeGrafter"/>
</dbReference>
<dbReference type="SUPFAM" id="SSF56235">
    <property type="entry name" value="N-terminal nucleophile aminohydrolases (Ntn hydrolases)"/>
    <property type="match status" value="1"/>
</dbReference>
<gene>
    <name evidence="9" type="ORF">ceV_243</name>
</gene>
<dbReference type="PROSITE" id="PS51278">
    <property type="entry name" value="GATASE_TYPE_2"/>
    <property type="match status" value="1"/>
</dbReference>
<dbReference type="EC" id="2.6.1.16" evidence="2"/>
<dbReference type="InterPro" id="IPR029055">
    <property type="entry name" value="Ntn_hydrolases_N"/>
</dbReference>
<dbReference type="Proteomes" id="UP000203826">
    <property type="component" value="Segment"/>
</dbReference>
<protein>
    <recommendedName>
        <fullName evidence="2">glutamine--fructose-6-phosphate transaminase (isomerizing)</fullName>
        <ecNumber evidence="2">2.6.1.16</ecNumber>
    </recommendedName>
</protein>
<evidence type="ECO:0000313" key="10">
    <source>
        <dbReference type="Proteomes" id="UP000203826"/>
    </source>
</evidence>
<keyword evidence="6" id="KW-0315">Glutamine amidotransferase</keyword>
<dbReference type="GO" id="GO:0006047">
    <property type="term" value="P:UDP-N-acetylglucosamine metabolic process"/>
    <property type="evidence" value="ECO:0007669"/>
    <property type="project" value="TreeGrafter"/>
</dbReference>
<dbReference type="Pfam" id="PF13522">
    <property type="entry name" value="GATase_6"/>
    <property type="match status" value="1"/>
</dbReference>
<dbReference type="InterPro" id="IPR017932">
    <property type="entry name" value="GATase_2_dom"/>
</dbReference>
<dbReference type="Gene3D" id="3.60.20.10">
    <property type="entry name" value="Glutamine Phosphoribosylpyrophosphate, subunit 1, domain 1"/>
    <property type="match status" value="1"/>
</dbReference>
<sequence length="604" mass="68427">MCGITIFFSKNRSDIIRKILDSLYNIQNRGYDSIGISYLSDNLRDWCIEKYASTNSKDGIKQLEEKISNIKSSIAIGHTRWATHGARSDINAHPHISMNKKIIVVHNGIITNFNVIKDMLISKGYKFISETDTEVISNLLEDELSITKNIYTAIININKKLEGTWALGIINTEERDKIYITRHGSPLLIGENNKEIICCSEISGFIGQINNYIVLNNDDIIIVDQNGYHTEREYNINKINNISYETTPDPYKYWTLKEIYEQPKSINNAINNGGRIKDNDIVLGGLNYLQNYKNSIDNIIVLGCGTSYHAAMLFKYYMQNNKKFNIVTAYDASEFTELDIPNKGKTLFIVCSQSGETRDLINMLEICKKYDSITIGVINVVDSMLAKMVDCGVYLNAGLEKAVASTKSYTSMLIVLSLIAMWFNQNNNLMINNLRNISTTVSDILENDHIKNDCLNLVNFTNRNKIENMFILGSGKLFSVAKEGALKIKEISYIRAEGYSAGALKHGPFALLDSKTIVILLIDADNIEKLTSTYHEITARETNCFVITDVETDLFKNKIVIPNVKYYNEILFAIILQYIAYHLSVTRDINPDRPRNLAKVVTVE</sequence>
<feature type="domain" description="SIS" evidence="8">
    <location>
        <begin position="457"/>
        <end position="594"/>
    </location>
</feature>
<dbReference type="CDD" id="cd05009">
    <property type="entry name" value="SIS_GlmS_GlmD_2"/>
    <property type="match status" value="1"/>
</dbReference>
<dbReference type="Gene3D" id="3.40.50.10490">
    <property type="entry name" value="Glucose-6-phosphate isomerase like protein, domain 1"/>
    <property type="match status" value="2"/>
</dbReference>
<dbReference type="InterPro" id="IPR005855">
    <property type="entry name" value="GFAT"/>
</dbReference>
<dbReference type="GO" id="GO:0004360">
    <property type="term" value="F:glutamine-fructose-6-phosphate transaminase (isomerizing) activity"/>
    <property type="evidence" value="ECO:0007669"/>
    <property type="project" value="UniProtKB-EC"/>
</dbReference>
<dbReference type="InterPro" id="IPR046348">
    <property type="entry name" value="SIS_dom_sf"/>
</dbReference>
<evidence type="ECO:0000256" key="3">
    <source>
        <dbReference type="ARBA" id="ARBA00022576"/>
    </source>
</evidence>